<sequence length="220" mass="24507">MKSLLLTVSLLSVLPLQSTFASQRVVDRIVLVHGFLGRSSQMNPVKKRLEKLGFECYAPSLKPSDGRLGLEQLADQLKEDIDSEFGALEPFIIISYSMGGLVSRYYLQNLGGADRCAALITISSPHHGSNAAWFYPSKGAVQMRPGSQFLADLQATESKLGEMPVVSYRTPLDLMILPSKSSIWERAENRHYVVSMHPMMLRSNKVLTDIEHRLLLGEED</sequence>
<dbReference type="PANTHER" id="PTHR37946:SF1">
    <property type="entry name" value="SLL1969 PROTEIN"/>
    <property type="match status" value="1"/>
</dbReference>
<dbReference type="InterPro" id="IPR000073">
    <property type="entry name" value="AB_hydrolase_1"/>
</dbReference>
<dbReference type="RefSeq" id="WP_200272945.1">
    <property type="nucleotide sequence ID" value="NZ_JAENIJ010000034.1"/>
</dbReference>
<dbReference type="PANTHER" id="PTHR37946">
    <property type="entry name" value="SLL1969 PROTEIN"/>
    <property type="match status" value="1"/>
</dbReference>
<feature type="signal peptide" evidence="1">
    <location>
        <begin position="1"/>
        <end position="21"/>
    </location>
</feature>
<organism evidence="3 4">
    <name type="scientific">Luteolibacter pohnpeiensis</name>
    <dbReference type="NCBI Taxonomy" id="454153"/>
    <lineage>
        <taxon>Bacteria</taxon>
        <taxon>Pseudomonadati</taxon>
        <taxon>Verrucomicrobiota</taxon>
        <taxon>Verrucomicrobiia</taxon>
        <taxon>Verrucomicrobiales</taxon>
        <taxon>Verrucomicrobiaceae</taxon>
        <taxon>Luteolibacter</taxon>
    </lineage>
</organism>
<comment type="caution">
    <text evidence="3">The sequence shown here is derived from an EMBL/GenBank/DDBJ whole genome shotgun (WGS) entry which is preliminary data.</text>
</comment>
<protein>
    <recommendedName>
        <fullName evidence="2">AB hydrolase-1 domain-containing protein</fullName>
    </recommendedName>
</protein>
<keyword evidence="1" id="KW-0732">Signal</keyword>
<evidence type="ECO:0000256" key="1">
    <source>
        <dbReference type="SAM" id="SignalP"/>
    </source>
</evidence>
<dbReference type="Pfam" id="PF00561">
    <property type="entry name" value="Abhydrolase_1"/>
    <property type="match status" value="1"/>
</dbReference>
<dbReference type="AlphaFoldDB" id="A0A934VY20"/>
<keyword evidence="4" id="KW-1185">Reference proteome</keyword>
<proteinExistence type="predicted"/>
<evidence type="ECO:0000313" key="4">
    <source>
        <dbReference type="Proteomes" id="UP000603141"/>
    </source>
</evidence>
<feature type="chain" id="PRO_5038038906" description="AB hydrolase-1 domain-containing protein" evidence="1">
    <location>
        <begin position="22"/>
        <end position="220"/>
    </location>
</feature>
<evidence type="ECO:0000313" key="3">
    <source>
        <dbReference type="EMBL" id="MBK1884089.1"/>
    </source>
</evidence>
<evidence type="ECO:0000259" key="2">
    <source>
        <dbReference type="Pfam" id="PF00561"/>
    </source>
</evidence>
<accession>A0A934VY20</accession>
<feature type="domain" description="AB hydrolase-1" evidence="2">
    <location>
        <begin position="28"/>
        <end position="176"/>
    </location>
</feature>
<dbReference type="SUPFAM" id="SSF53474">
    <property type="entry name" value="alpha/beta-Hydrolases"/>
    <property type="match status" value="1"/>
</dbReference>
<reference evidence="3" key="1">
    <citation type="submission" date="2021-01" db="EMBL/GenBank/DDBJ databases">
        <title>Modified the classification status of verrucomicrobia.</title>
        <authorList>
            <person name="Feng X."/>
        </authorList>
    </citation>
    <scope>NUCLEOTIDE SEQUENCE</scope>
    <source>
        <strain evidence="3">KCTC 22041</strain>
    </source>
</reference>
<dbReference type="InterPro" id="IPR029058">
    <property type="entry name" value="AB_hydrolase_fold"/>
</dbReference>
<dbReference type="EMBL" id="JAENIJ010000034">
    <property type="protein sequence ID" value="MBK1884089.1"/>
    <property type="molecule type" value="Genomic_DNA"/>
</dbReference>
<name>A0A934VY20_9BACT</name>
<dbReference type="Gene3D" id="3.40.50.1820">
    <property type="entry name" value="alpha/beta hydrolase"/>
    <property type="match status" value="1"/>
</dbReference>
<gene>
    <name evidence="3" type="ORF">JIN85_16840</name>
</gene>
<dbReference type="Proteomes" id="UP000603141">
    <property type="component" value="Unassembled WGS sequence"/>
</dbReference>